<comment type="caution">
    <text evidence="2">The sequence shown here is derived from an EMBL/GenBank/DDBJ whole genome shotgun (WGS) entry which is preliminary data.</text>
</comment>
<keyword evidence="3" id="KW-1185">Reference proteome</keyword>
<proteinExistence type="predicted"/>
<protein>
    <submittedName>
        <fullName evidence="2">Uncharacterized protein</fullName>
    </submittedName>
</protein>
<evidence type="ECO:0000313" key="3">
    <source>
        <dbReference type="Proteomes" id="UP001487740"/>
    </source>
</evidence>
<gene>
    <name evidence="2" type="ORF">O3P69_004534</name>
</gene>
<dbReference type="EMBL" id="JARAKH010000013">
    <property type="protein sequence ID" value="KAK8397806.1"/>
    <property type="molecule type" value="Genomic_DNA"/>
</dbReference>
<organism evidence="2 3">
    <name type="scientific">Scylla paramamosain</name>
    <name type="common">Mud crab</name>
    <dbReference type="NCBI Taxonomy" id="85552"/>
    <lineage>
        <taxon>Eukaryota</taxon>
        <taxon>Metazoa</taxon>
        <taxon>Ecdysozoa</taxon>
        <taxon>Arthropoda</taxon>
        <taxon>Crustacea</taxon>
        <taxon>Multicrustacea</taxon>
        <taxon>Malacostraca</taxon>
        <taxon>Eumalacostraca</taxon>
        <taxon>Eucarida</taxon>
        <taxon>Decapoda</taxon>
        <taxon>Pleocyemata</taxon>
        <taxon>Brachyura</taxon>
        <taxon>Eubrachyura</taxon>
        <taxon>Portunoidea</taxon>
        <taxon>Portunidae</taxon>
        <taxon>Portuninae</taxon>
        <taxon>Scylla</taxon>
    </lineage>
</organism>
<accession>A0AAW0UFT7</accession>
<name>A0AAW0UFT7_SCYPA</name>
<evidence type="ECO:0000256" key="1">
    <source>
        <dbReference type="SAM" id="MobiDB-lite"/>
    </source>
</evidence>
<sequence>MLAILNHILRKTPENQTVVGKILGTDTTVLLLLGTLITHRVPVVRARLCTLIGYLAKCCPQVAKLFEGGPPHPPIGSLTAGLHAGPRRAPSCHPSPLPGCYVAGPSSLTQEEGVTSASHVQTLRCLHTLCRDGNPSPDEQGSTGRENTKRT</sequence>
<reference evidence="2 3" key="1">
    <citation type="submission" date="2023-03" db="EMBL/GenBank/DDBJ databases">
        <title>High-quality genome of Scylla paramamosain provides insights in environmental adaptation.</title>
        <authorList>
            <person name="Zhang L."/>
        </authorList>
    </citation>
    <scope>NUCLEOTIDE SEQUENCE [LARGE SCALE GENOMIC DNA]</scope>
    <source>
        <strain evidence="2">LZ_2023a</strain>
        <tissue evidence="2">Muscle</tissue>
    </source>
</reference>
<dbReference type="Proteomes" id="UP001487740">
    <property type="component" value="Unassembled WGS sequence"/>
</dbReference>
<evidence type="ECO:0000313" key="2">
    <source>
        <dbReference type="EMBL" id="KAK8397806.1"/>
    </source>
</evidence>
<feature type="region of interest" description="Disordered" evidence="1">
    <location>
        <begin position="131"/>
        <end position="151"/>
    </location>
</feature>
<dbReference type="AlphaFoldDB" id="A0AAW0UFT7"/>